<protein>
    <submittedName>
        <fullName evidence="1">Uncharacterized protein</fullName>
    </submittedName>
</protein>
<gene>
    <name evidence="1" type="ORF">Csa_7G230930</name>
</gene>
<organism evidence="1 2">
    <name type="scientific">Cucumis sativus</name>
    <name type="common">Cucumber</name>
    <dbReference type="NCBI Taxonomy" id="3659"/>
    <lineage>
        <taxon>Eukaryota</taxon>
        <taxon>Viridiplantae</taxon>
        <taxon>Streptophyta</taxon>
        <taxon>Embryophyta</taxon>
        <taxon>Tracheophyta</taxon>
        <taxon>Spermatophyta</taxon>
        <taxon>Magnoliopsida</taxon>
        <taxon>eudicotyledons</taxon>
        <taxon>Gunneridae</taxon>
        <taxon>Pentapetalae</taxon>
        <taxon>rosids</taxon>
        <taxon>fabids</taxon>
        <taxon>Cucurbitales</taxon>
        <taxon>Cucurbitaceae</taxon>
        <taxon>Benincaseae</taxon>
        <taxon>Cucumis</taxon>
    </lineage>
</organism>
<sequence length="93" mass="10907">MGQPVVSYVRFKTQIASQIFKRTTSINYRFKPFRESTTSVSILQAYDEHQKKFKRTTSILQVYDETLQTYGETIVFLRFVQHASNHLKLSSNP</sequence>
<reference evidence="1 2" key="1">
    <citation type="journal article" date="2009" name="Nat. Genet.">
        <title>The genome of the cucumber, Cucumis sativus L.</title>
        <authorList>
            <person name="Huang S."/>
            <person name="Li R."/>
            <person name="Zhang Z."/>
            <person name="Li L."/>
            <person name="Gu X."/>
            <person name="Fan W."/>
            <person name="Lucas W.J."/>
            <person name="Wang X."/>
            <person name="Xie B."/>
            <person name="Ni P."/>
            <person name="Ren Y."/>
            <person name="Zhu H."/>
            <person name="Li J."/>
            <person name="Lin K."/>
            <person name="Jin W."/>
            <person name="Fei Z."/>
            <person name="Li G."/>
            <person name="Staub J."/>
            <person name="Kilian A."/>
            <person name="van der Vossen E.A."/>
            <person name="Wu Y."/>
            <person name="Guo J."/>
            <person name="He J."/>
            <person name="Jia Z."/>
            <person name="Ren Y."/>
            <person name="Tian G."/>
            <person name="Lu Y."/>
            <person name="Ruan J."/>
            <person name="Qian W."/>
            <person name="Wang M."/>
            <person name="Huang Q."/>
            <person name="Li B."/>
            <person name="Xuan Z."/>
            <person name="Cao J."/>
            <person name="Asan"/>
            <person name="Wu Z."/>
            <person name="Zhang J."/>
            <person name="Cai Q."/>
            <person name="Bai Y."/>
            <person name="Zhao B."/>
            <person name="Han Y."/>
            <person name="Li Y."/>
            <person name="Li X."/>
            <person name="Wang S."/>
            <person name="Shi Q."/>
            <person name="Liu S."/>
            <person name="Cho W.K."/>
            <person name="Kim J.Y."/>
            <person name="Xu Y."/>
            <person name="Heller-Uszynska K."/>
            <person name="Miao H."/>
            <person name="Cheng Z."/>
            <person name="Zhang S."/>
            <person name="Wu J."/>
            <person name="Yang Y."/>
            <person name="Kang H."/>
            <person name="Li M."/>
            <person name="Liang H."/>
            <person name="Ren X."/>
            <person name="Shi Z."/>
            <person name="Wen M."/>
            <person name="Jian M."/>
            <person name="Yang H."/>
            <person name="Zhang G."/>
            <person name="Yang Z."/>
            <person name="Chen R."/>
            <person name="Liu S."/>
            <person name="Li J."/>
            <person name="Ma L."/>
            <person name="Liu H."/>
            <person name="Zhou Y."/>
            <person name="Zhao J."/>
            <person name="Fang X."/>
            <person name="Li G."/>
            <person name="Fang L."/>
            <person name="Li Y."/>
            <person name="Liu D."/>
            <person name="Zheng H."/>
            <person name="Zhang Y."/>
            <person name="Qin N."/>
            <person name="Li Z."/>
            <person name="Yang G."/>
            <person name="Yang S."/>
            <person name="Bolund L."/>
            <person name="Kristiansen K."/>
            <person name="Zheng H."/>
            <person name="Li S."/>
            <person name="Zhang X."/>
            <person name="Yang H."/>
            <person name="Wang J."/>
            <person name="Sun R."/>
            <person name="Zhang B."/>
            <person name="Jiang S."/>
            <person name="Wang J."/>
            <person name="Du Y."/>
            <person name="Li S."/>
        </authorList>
    </citation>
    <scope>NUCLEOTIDE SEQUENCE [LARGE SCALE GENOMIC DNA]</scope>
    <source>
        <strain evidence="2">cv. 9930</strain>
    </source>
</reference>
<dbReference type="Gramene" id="KGN44218">
    <property type="protein sequence ID" value="KGN44218"/>
    <property type="gene ID" value="Csa_7G230930"/>
</dbReference>
<evidence type="ECO:0000313" key="2">
    <source>
        <dbReference type="Proteomes" id="UP000029981"/>
    </source>
</evidence>
<dbReference type="Proteomes" id="UP000029981">
    <property type="component" value="Chromosome 7"/>
</dbReference>
<evidence type="ECO:0000313" key="1">
    <source>
        <dbReference type="EMBL" id="KGN44218.1"/>
    </source>
</evidence>
<dbReference type="EMBL" id="CM002928">
    <property type="protein sequence ID" value="KGN44218.1"/>
    <property type="molecule type" value="Genomic_DNA"/>
</dbReference>
<reference evidence="1 2" key="2">
    <citation type="journal article" date="2009" name="PLoS ONE">
        <title>An integrated genetic and cytogenetic map of the cucumber genome.</title>
        <authorList>
            <person name="Ren Y."/>
            <person name="Zhang Z."/>
            <person name="Liu J."/>
            <person name="Staub J.E."/>
            <person name="Han Y."/>
            <person name="Cheng Z."/>
            <person name="Li X."/>
            <person name="Lu J."/>
            <person name="Miao H."/>
            <person name="Kang H."/>
            <person name="Xie B."/>
            <person name="Gu X."/>
            <person name="Wang X."/>
            <person name="Du Y."/>
            <person name="Jin W."/>
            <person name="Huang S."/>
        </authorList>
    </citation>
    <scope>NUCLEOTIDE SEQUENCE [LARGE SCALE GENOMIC DNA]</scope>
    <source>
        <strain evidence="2">cv. 9930</strain>
    </source>
</reference>
<dbReference type="AlphaFoldDB" id="A0A0A0K3X5"/>
<reference evidence="1 2" key="3">
    <citation type="journal article" date="2010" name="BMC Genomics">
        <title>Transcriptome sequencing and comparative analysis of cucumber flowers with different sex types.</title>
        <authorList>
            <person name="Guo S."/>
            <person name="Zheng Y."/>
            <person name="Joung J.G."/>
            <person name="Liu S."/>
            <person name="Zhang Z."/>
            <person name="Crasta O.R."/>
            <person name="Sobral B.W."/>
            <person name="Xu Y."/>
            <person name="Huang S."/>
            <person name="Fei Z."/>
        </authorList>
    </citation>
    <scope>NUCLEOTIDE SEQUENCE [LARGE SCALE GENOMIC DNA]</scope>
    <source>
        <strain evidence="2">cv. 9930</strain>
    </source>
</reference>
<name>A0A0A0K3X5_CUCSA</name>
<keyword evidence="2" id="KW-1185">Reference proteome</keyword>
<reference evidence="1 2" key="4">
    <citation type="journal article" date="2011" name="BMC Genomics">
        <title>RNA-Seq improves annotation of protein-coding genes in the cucumber genome.</title>
        <authorList>
            <person name="Li Z."/>
            <person name="Zhang Z."/>
            <person name="Yan P."/>
            <person name="Huang S."/>
            <person name="Fei Z."/>
            <person name="Lin K."/>
        </authorList>
    </citation>
    <scope>NUCLEOTIDE SEQUENCE [LARGE SCALE GENOMIC DNA]</scope>
    <source>
        <strain evidence="2">cv. 9930</strain>
    </source>
</reference>
<accession>A0A0A0K3X5</accession>
<proteinExistence type="predicted"/>